<dbReference type="GO" id="GO:0004497">
    <property type="term" value="F:monooxygenase activity"/>
    <property type="evidence" value="ECO:0007669"/>
    <property type="project" value="UniProtKB-KW"/>
</dbReference>
<dbReference type="Pfam" id="PF01494">
    <property type="entry name" value="FAD_binding_3"/>
    <property type="match status" value="1"/>
</dbReference>
<gene>
    <name evidence="8" type="ORF">BBK36DRAFT_1123055</name>
</gene>
<evidence type="ECO:0000256" key="3">
    <source>
        <dbReference type="ARBA" id="ARBA00022630"/>
    </source>
</evidence>
<dbReference type="RefSeq" id="XP_024748283.1">
    <property type="nucleotide sequence ID" value="XM_024891010.1"/>
</dbReference>
<comment type="cofactor">
    <cofactor evidence="1">
        <name>FAD</name>
        <dbReference type="ChEBI" id="CHEBI:57692"/>
    </cofactor>
</comment>
<keyword evidence="6" id="KW-0503">Monooxygenase</keyword>
<evidence type="ECO:0000259" key="7">
    <source>
        <dbReference type="Pfam" id="PF01494"/>
    </source>
</evidence>
<dbReference type="Proteomes" id="UP000241546">
    <property type="component" value="Unassembled WGS sequence"/>
</dbReference>
<dbReference type="PANTHER" id="PTHR46720">
    <property type="entry name" value="HYDROXYLASE, PUTATIVE (AFU_ORTHOLOGUE AFUA_3G01460)-RELATED"/>
    <property type="match status" value="1"/>
</dbReference>
<evidence type="ECO:0000313" key="9">
    <source>
        <dbReference type="Proteomes" id="UP000241546"/>
    </source>
</evidence>
<dbReference type="SUPFAM" id="SSF54373">
    <property type="entry name" value="FAD-linked reductases, C-terminal domain"/>
    <property type="match status" value="1"/>
</dbReference>
<evidence type="ECO:0000256" key="1">
    <source>
        <dbReference type="ARBA" id="ARBA00001974"/>
    </source>
</evidence>
<reference evidence="9" key="1">
    <citation type="submission" date="2016-07" db="EMBL/GenBank/DDBJ databases">
        <title>Multiple horizontal gene transfer events from other fungi enriched the ability of initially mycotrophic Trichoderma (Ascomycota) to feed on dead plant biomass.</title>
        <authorList>
            <consortium name="DOE Joint Genome Institute"/>
            <person name="Atanasova L."/>
            <person name="Chenthamara K."/>
            <person name="Zhang J."/>
            <person name="Grujic M."/>
            <person name="Henrissat B."/>
            <person name="Kuo A."/>
            <person name="Aerts A."/>
            <person name="Salamov A."/>
            <person name="Lipzen A."/>
            <person name="Labutti K."/>
            <person name="Barry K."/>
            <person name="Miao Y."/>
            <person name="Rahimi M.J."/>
            <person name="Shen Q."/>
            <person name="Grigoriev I.V."/>
            <person name="Kubicek C.P."/>
            <person name="Druzhinina I.S."/>
        </authorList>
    </citation>
    <scope>NUCLEOTIDE SEQUENCE [LARGE SCALE GENOMIC DNA]</scope>
    <source>
        <strain evidence="9">TUCIM 6016</strain>
    </source>
</reference>
<organism evidence="8 9">
    <name type="scientific">Trichoderma citrinoviride</name>
    <dbReference type="NCBI Taxonomy" id="58853"/>
    <lineage>
        <taxon>Eukaryota</taxon>
        <taxon>Fungi</taxon>
        <taxon>Dikarya</taxon>
        <taxon>Ascomycota</taxon>
        <taxon>Pezizomycotina</taxon>
        <taxon>Sordariomycetes</taxon>
        <taxon>Hypocreomycetidae</taxon>
        <taxon>Hypocreales</taxon>
        <taxon>Hypocreaceae</taxon>
        <taxon>Trichoderma</taxon>
    </lineage>
</organism>
<dbReference type="Gene3D" id="3.50.50.60">
    <property type="entry name" value="FAD/NAD(P)-binding domain"/>
    <property type="match status" value="1"/>
</dbReference>
<keyword evidence="4" id="KW-0274">FAD</keyword>
<dbReference type="PRINTS" id="PR00420">
    <property type="entry name" value="RNGMNOXGNASE"/>
</dbReference>
<name>A0A2T4B6K1_9HYPO</name>
<feature type="domain" description="FAD-binding" evidence="7">
    <location>
        <begin position="140"/>
        <end position="372"/>
    </location>
</feature>
<keyword evidence="5" id="KW-0560">Oxidoreductase</keyword>
<dbReference type="InterPro" id="IPR002938">
    <property type="entry name" value="FAD-bd"/>
</dbReference>
<protein>
    <submittedName>
        <fullName evidence="8">FAD/NAD(P)-binding domain-containing protein</fullName>
    </submittedName>
</protein>
<dbReference type="GO" id="GO:0044550">
    <property type="term" value="P:secondary metabolite biosynthetic process"/>
    <property type="evidence" value="ECO:0007669"/>
    <property type="project" value="TreeGrafter"/>
</dbReference>
<evidence type="ECO:0000256" key="2">
    <source>
        <dbReference type="ARBA" id="ARBA00007992"/>
    </source>
</evidence>
<dbReference type="SUPFAM" id="SSF51905">
    <property type="entry name" value="FAD/NAD(P)-binding domain"/>
    <property type="match status" value="1"/>
</dbReference>
<dbReference type="EMBL" id="KZ680216">
    <property type="protein sequence ID" value="PTB64963.1"/>
    <property type="molecule type" value="Genomic_DNA"/>
</dbReference>
<accession>A0A2T4B6K1</accession>
<keyword evidence="3" id="KW-0285">Flavoprotein</keyword>
<evidence type="ECO:0000256" key="5">
    <source>
        <dbReference type="ARBA" id="ARBA00023002"/>
    </source>
</evidence>
<sequence length="451" mass="49187">MGSAPDREPIDVAIVGGGIGGLALAIGLQQHGHIRVKIYEAASKFSEIGAGVFFGANSIRAMSLIHPSVGEAYAKISTSVGWESKKDTYFDFILAHELHGLPAGTPIISPKLSATERHSTAHRAHFVDELIKLVPRDMAQFGKRLIDISRDETRGKTILRFADSTTAEADAVIGCDGIKSVCREFVLGKDNPLSQPVFTGKHAYRGLIPMDKAIAAIGEEKAQNRYMFIGRGGHVLTFPVANGSVMNVVAFSTTKSGTWDGEWVKRMKREDLAADFEGFGEECQKIFSLMESTDHWGIFDLSPNFPTYQSRDLRLLLLGDSAHACAPHQGAGAGQALEDAHILSHVLGECRSPSDLLAAFTAYETVRMPRAKFVQYHGRRQGELLDLQRPDVGDDLEKLKAVIDVPIREIWNCDLEAELERALVVMKAELQRPVITPLPTASSSVSPMTAV</sequence>
<dbReference type="GO" id="GO:0071949">
    <property type="term" value="F:FAD binding"/>
    <property type="evidence" value="ECO:0007669"/>
    <property type="project" value="InterPro"/>
</dbReference>
<evidence type="ECO:0000256" key="6">
    <source>
        <dbReference type="ARBA" id="ARBA00023033"/>
    </source>
</evidence>
<dbReference type="InterPro" id="IPR051104">
    <property type="entry name" value="FAD_monoxygenase"/>
</dbReference>
<proteinExistence type="inferred from homology"/>
<dbReference type="OrthoDB" id="417877at2759"/>
<dbReference type="Pfam" id="PF13450">
    <property type="entry name" value="NAD_binding_8"/>
    <property type="match status" value="1"/>
</dbReference>
<evidence type="ECO:0000256" key="4">
    <source>
        <dbReference type="ARBA" id="ARBA00022827"/>
    </source>
</evidence>
<keyword evidence="9" id="KW-1185">Reference proteome</keyword>
<comment type="similarity">
    <text evidence="2">Belongs to the paxM FAD-dependent monooxygenase family.</text>
</comment>
<dbReference type="InterPro" id="IPR036188">
    <property type="entry name" value="FAD/NAD-bd_sf"/>
</dbReference>
<dbReference type="AlphaFoldDB" id="A0A2T4B6K1"/>
<dbReference type="PANTHER" id="PTHR46720:SF3">
    <property type="entry name" value="FAD-BINDING DOMAIN-CONTAINING PROTEIN-RELATED"/>
    <property type="match status" value="1"/>
</dbReference>
<evidence type="ECO:0000313" key="8">
    <source>
        <dbReference type="EMBL" id="PTB64963.1"/>
    </source>
</evidence>
<dbReference type="GeneID" id="36599128"/>